<feature type="region of interest" description="Disordered" evidence="1">
    <location>
        <begin position="385"/>
        <end position="456"/>
    </location>
</feature>
<accession>A0A4R7S4Z4</accession>
<evidence type="ECO:0000256" key="1">
    <source>
        <dbReference type="SAM" id="MobiDB-lite"/>
    </source>
</evidence>
<dbReference type="AlphaFoldDB" id="A0A4R7S4Z4"/>
<dbReference type="Pfam" id="PF14238">
    <property type="entry name" value="DUF4340"/>
    <property type="match status" value="1"/>
</dbReference>
<feature type="domain" description="DUF4340" evidence="2">
    <location>
        <begin position="77"/>
        <end position="235"/>
    </location>
</feature>
<evidence type="ECO:0000313" key="3">
    <source>
        <dbReference type="EMBL" id="TDU72939.1"/>
    </source>
</evidence>
<proteinExistence type="predicted"/>
<dbReference type="InterPro" id="IPR025641">
    <property type="entry name" value="DUF4340"/>
</dbReference>
<feature type="compositionally biased region" description="Pro residues" evidence="1">
    <location>
        <begin position="402"/>
        <end position="419"/>
    </location>
</feature>
<keyword evidence="4" id="KW-1185">Reference proteome</keyword>
<dbReference type="RefSeq" id="WP_133794051.1">
    <property type="nucleotide sequence ID" value="NZ_SOCA01000002.1"/>
</dbReference>
<organism evidence="3 4">
    <name type="scientific">Prosthecobacter fusiformis</name>
    <dbReference type="NCBI Taxonomy" id="48464"/>
    <lineage>
        <taxon>Bacteria</taxon>
        <taxon>Pseudomonadati</taxon>
        <taxon>Verrucomicrobiota</taxon>
        <taxon>Verrucomicrobiia</taxon>
        <taxon>Verrucomicrobiales</taxon>
        <taxon>Verrucomicrobiaceae</taxon>
        <taxon>Prosthecobacter</taxon>
    </lineage>
</organism>
<dbReference type="EMBL" id="SOCA01000002">
    <property type="protein sequence ID" value="TDU72939.1"/>
    <property type="molecule type" value="Genomic_DNA"/>
</dbReference>
<sequence length="456" mass="48999">MKKILILLIILGGLIATAVVYQGQQNAMLNGTASQGVKLRERLLPDLNVAAVKKIRIVDAKSEATIAINNDGKGAKVVERSGYPASVSRVKSILSELYEQFIASKQEVRKGAWAEIQVHPPGDGKEGTGTLVELIGDEGKVIRSLVLGKQIEVMGGRSSTQFDGGTQRFVRIPEDGDTIWVISNSFMDLEPNPDGWLDKAFFNVGSIKEASVTHPQPEESWKVSRKVENIPDYELVDAKTGEGLDATKVTINSLLSTPVFNDVFPKEQMAEIFKGASKAKLVTYDGFTYDLQIVKKSKDGSDRYYLTVDVSADIPATRPPVKDEKEADKKAADEEFAAKKKTAEEKLAKEKAFSGWGFEVSEYTINNLLKKRSEIVKVVATATPVPDSAPAASPAPAAEPSAPAPAPAPPAPSTPPELNPKPASVSTPAVQIPAVPAPEIKPEADPEAAPVIPEKN</sequence>
<protein>
    <submittedName>
        <fullName evidence="3">Uncharacterized protein DUF4340</fullName>
    </submittedName>
</protein>
<comment type="caution">
    <text evidence="3">The sequence shown here is derived from an EMBL/GenBank/DDBJ whole genome shotgun (WGS) entry which is preliminary data.</text>
</comment>
<evidence type="ECO:0000313" key="4">
    <source>
        <dbReference type="Proteomes" id="UP000295662"/>
    </source>
</evidence>
<gene>
    <name evidence="3" type="ORF">EI77_01405</name>
</gene>
<evidence type="ECO:0000259" key="2">
    <source>
        <dbReference type="Pfam" id="PF14238"/>
    </source>
</evidence>
<name>A0A4R7S4Z4_9BACT</name>
<dbReference type="Proteomes" id="UP000295662">
    <property type="component" value="Unassembled WGS sequence"/>
</dbReference>
<feature type="compositionally biased region" description="Low complexity" evidence="1">
    <location>
        <begin position="385"/>
        <end position="401"/>
    </location>
</feature>
<reference evidence="3 4" key="1">
    <citation type="submission" date="2019-03" db="EMBL/GenBank/DDBJ databases">
        <title>Genomic Encyclopedia of Archaeal and Bacterial Type Strains, Phase II (KMG-II): from individual species to whole genera.</title>
        <authorList>
            <person name="Goeker M."/>
        </authorList>
    </citation>
    <scope>NUCLEOTIDE SEQUENCE [LARGE SCALE GENOMIC DNA]</scope>
    <source>
        <strain evidence="3 4">ATCC 25309</strain>
    </source>
</reference>
<dbReference type="OrthoDB" id="184420at2"/>